<dbReference type="NCBIfam" id="TIGR00761">
    <property type="entry name" value="argB"/>
    <property type="match status" value="1"/>
</dbReference>
<dbReference type="GO" id="GO:0005737">
    <property type="term" value="C:cytoplasm"/>
    <property type="evidence" value="ECO:0007669"/>
    <property type="project" value="UniProtKB-SubCell"/>
</dbReference>
<dbReference type="InterPro" id="IPR036393">
    <property type="entry name" value="AceGlu_kinase-like_sf"/>
</dbReference>
<evidence type="ECO:0000256" key="5">
    <source>
        <dbReference type="ARBA" id="ARBA00022741"/>
    </source>
</evidence>
<evidence type="ECO:0000313" key="13">
    <source>
        <dbReference type="Proteomes" id="UP000031523"/>
    </source>
</evidence>
<dbReference type="InterPro" id="IPR004662">
    <property type="entry name" value="AcgluKinase_fam"/>
</dbReference>
<evidence type="ECO:0000256" key="8">
    <source>
        <dbReference type="ARBA" id="ARBA00048141"/>
    </source>
</evidence>
<evidence type="ECO:0000256" key="4">
    <source>
        <dbReference type="ARBA" id="ARBA00022679"/>
    </source>
</evidence>
<dbReference type="Proteomes" id="UP000031523">
    <property type="component" value="Chromosome"/>
</dbReference>
<evidence type="ECO:0000256" key="9">
    <source>
        <dbReference type="HAMAP-Rule" id="MF_00082"/>
    </source>
</evidence>
<feature type="binding site" evidence="9">
    <location>
        <position position="258"/>
    </location>
    <ligand>
        <name>substrate</name>
    </ligand>
</feature>
<feature type="binding site" evidence="9">
    <location>
        <position position="159"/>
    </location>
    <ligand>
        <name>substrate</name>
    </ligand>
</feature>
<comment type="pathway">
    <text evidence="1 9">Amino-acid biosynthesis; L-arginine biosynthesis; N(2)-acetyl-L-ornithine from L-glutamate: step 2/4.</text>
</comment>
<dbReference type="KEGG" id="sals:SLNWT_3350"/>
<keyword evidence="4 9" id="KW-0808">Transferase</keyword>
<protein>
    <recommendedName>
        <fullName evidence="9">Acetylglutamate kinase</fullName>
        <ecNumber evidence="9">2.7.2.8</ecNumber>
    </recommendedName>
    <alternativeName>
        <fullName evidence="9">N-acetyl-L-glutamate 5-phosphotransferase</fullName>
    </alternativeName>
    <alternativeName>
        <fullName evidence="9">NAG kinase</fullName>
        <shortName evidence="9">NAGK</shortName>
    </alternativeName>
</protein>
<dbReference type="GO" id="GO:0005524">
    <property type="term" value="F:ATP binding"/>
    <property type="evidence" value="ECO:0007669"/>
    <property type="project" value="UniProtKB-UniRule"/>
</dbReference>
<gene>
    <name evidence="9" type="primary">argB</name>
    <name evidence="12" type="ORF">SLNWT_3350</name>
</gene>
<comment type="catalytic activity">
    <reaction evidence="8 9">
        <text>N-acetyl-L-glutamate + ATP = N-acetyl-L-glutamyl 5-phosphate + ADP</text>
        <dbReference type="Rhea" id="RHEA:14629"/>
        <dbReference type="ChEBI" id="CHEBI:30616"/>
        <dbReference type="ChEBI" id="CHEBI:44337"/>
        <dbReference type="ChEBI" id="CHEBI:57936"/>
        <dbReference type="ChEBI" id="CHEBI:456216"/>
        <dbReference type="EC" id="2.7.2.8"/>
    </reaction>
</comment>
<dbReference type="InterPro" id="IPR001048">
    <property type="entry name" value="Asp/Glu/Uridylate_kinase"/>
</dbReference>
<dbReference type="AlphaFoldDB" id="A0A0B5EYK1"/>
<dbReference type="UniPathway" id="UPA00068">
    <property type="reaction ID" value="UER00107"/>
</dbReference>
<comment type="function">
    <text evidence="9">Catalyzes the ATP-dependent phosphorylation of N-acetyl-L-glutamate.</text>
</comment>
<dbReference type="InterPro" id="IPR001057">
    <property type="entry name" value="Glu/AcGlu_kinase"/>
</dbReference>
<feature type="region of interest" description="Disordered" evidence="10">
    <location>
        <begin position="1"/>
        <end position="37"/>
    </location>
</feature>
<sequence length="381" mass="39375">MATAEKAEMAETVRRLRTVRTTETAGQTGKTEKAEKAEKKVAQTLRVGAETVRVGAAAAAAEAGAVTSSVLPSPVTELDADAGAAAALPWPEELQGSTVVVKFGGNAMVDGQLLRTFAEDVVELWHAGLRPVVVHGGGPQISAMLDRLGLETRFEAGLRVTTPEVMEVVRMVLAGRVQRELVGCLNAHGPFAVGLTGEDAHTMTAERRPAWVDGRPVDIGLVGEVVDVNPETVRALLDQGKIPVISSVARGTDGQTYNVNADLAASALAVALGAQRLVMLTDVAGLYADWPHSTEILPHLTATELDALLPSLASGMLPKMEGCLRAVRGGVDRAHVLDGRVPHALVGGVLGDNSPGTTVVLGEGAGRSLDAGTTVGAEAGV</sequence>
<keyword evidence="3 9" id="KW-0028">Amino-acid biosynthesis</keyword>
<feature type="site" description="Transition state stabilizer" evidence="9">
    <location>
        <position position="319"/>
    </location>
</feature>
<dbReference type="Pfam" id="PF00696">
    <property type="entry name" value="AA_kinase"/>
    <property type="match status" value="1"/>
</dbReference>
<proteinExistence type="inferred from homology"/>
<dbReference type="GO" id="GO:0042450">
    <property type="term" value="P:L-arginine biosynthetic process via ornithine"/>
    <property type="evidence" value="ECO:0007669"/>
    <property type="project" value="UniProtKB-UniRule"/>
</dbReference>
<dbReference type="PANTHER" id="PTHR23342:SF0">
    <property type="entry name" value="N-ACETYLGLUTAMATE SYNTHASE, MITOCHONDRIAL"/>
    <property type="match status" value="1"/>
</dbReference>
<accession>A0A0B5EYK1</accession>
<feature type="domain" description="Aspartate/glutamate/uridylate kinase" evidence="11">
    <location>
        <begin position="98"/>
        <end position="338"/>
    </location>
</feature>
<evidence type="ECO:0000259" key="11">
    <source>
        <dbReference type="Pfam" id="PF00696"/>
    </source>
</evidence>
<comment type="subcellular location">
    <subcellularLocation>
        <location evidence="9">Cytoplasm</location>
    </subcellularLocation>
</comment>
<dbReference type="GO" id="GO:0003991">
    <property type="term" value="F:acetylglutamate kinase activity"/>
    <property type="evidence" value="ECO:0007669"/>
    <property type="project" value="UniProtKB-UniRule"/>
</dbReference>
<dbReference type="PRINTS" id="PR00474">
    <property type="entry name" value="GLU5KINASE"/>
</dbReference>
<feature type="compositionally biased region" description="Basic and acidic residues" evidence="10">
    <location>
        <begin position="1"/>
        <end position="14"/>
    </location>
</feature>
<evidence type="ECO:0000256" key="7">
    <source>
        <dbReference type="ARBA" id="ARBA00022840"/>
    </source>
</evidence>
<reference evidence="12 13" key="1">
    <citation type="submission" date="2015-01" db="EMBL/GenBank/DDBJ databases">
        <title>Enhanced salinomycin production by adjusting the supply of polyketide extender units in Streptomyce albus DSM 41398.</title>
        <authorList>
            <person name="Lu C."/>
        </authorList>
    </citation>
    <scope>NUCLEOTIDE SEQUENCE [LARGE SCALE GENOMIC DNA]</scope>
    <source>
        <strain evidence="13">ATCC 21838 / DSM 41398 / FERM P-419 / JCM 4703 / NBRC 107858</strain>
    </source>
</reference>
<evidence type="ECO:0000256" key="6">
    <source>
        <dbReference type="ARBA" id="ARBA00022777"/>
    </source>
</evidence>
<dbReference type="PANTHER" id="PTHR23342">
    <property type="entry name" value="N-ACETYLGLUTAMATE SYNTHASE"/>
    <property type="match status" value="1"/>
</dbReference>
<keyword evidence="7 9" id="KW-0067">ATP-binding</keyword>
<keyword evidence="13" id="KW-1185">Reference proteome</keyword>
<dbReference type="EMBL" id="CP010519">
    <property type="protein sequence ID" value="AJE83726.1"/>
    <property type="molecule type" value="Genomic_DNA"/>
</dbReference>
<keyword evidence="6 9" id="KW-0418">Kinase</keyword>
<feature type="site" description="Transition state stabilizer" evidence="9">
    <location>
        <position position="102"/>
    </location>
</feature>
<comment type="similarity">
    <text evidence="9">Belongs to the acetylglutamate kinase family. ArgB subfamily.</text>
</comment>
<dbReference type="FunFam" id="3.40.1160.10:FF:000004">
    <property type="entry name" value="Acetylglutamate kinase"/>
    <property type="match status" value="1"/>
</dbReference>
<evidence type="ECO:0000256" key="10">
    <source>
        <dbReference type="SAM" id="MobiDB-lite"/>
    </source>
</evidence>
<dbReference type="HAMAP" id="MF_00082">
    <property type="entry name" value="ArgB"/>
    <property type="match status" value="1"/>
</dbReference>
<dbReference type="EC" id="2.7.2.8" evidence="9"/>
<dbReference type="SUPFAM" id="SSF53633">
    <property type="entry name" value="Carbamate kinase-like"/>
    <property type="match status" value="1"/>
</dbReference>
<evidence type="ECO:0000256" key="3">
    <source>
        <dbReference type="ARBA" id="ARBA00022605"/>
    </source>
</evidence>
<keyword evidence="9" id="KW-0963">Cytoplasm</keyword>
<keyword evidence="2 9" id="KW-0055">Arginine biosynthesis</keyword>
<keyword evidence="5 9" id="KW-0547">Nucleotide-binding</keyword>
<dbReference type="Gene3D" id="3.40.1160.10">
    <property type="entry name" value="Acetylglutamate kinase-like"/>
    <property type="match status" value="1"/>
</dbReference>
<name>A0A0B5EYK1_STRA4</name>
<dbReference type="InterPro" id="IPR037528">
    <property type="entry name" value="ArgB"/>
</dbReference>
<evidence type="ECO:0000256" key="1">
    <source>
        <dbReference type="ARBA" id="ARBA00004828"/>
    </source>
</evidence>
<evidence type="ECO:0000313" key="12">
    <source>
        <dbReference type="EMBL" id="AJE83726.1"/>
    </source>
</evidence>
<feature type="binding site" evidence="9">
    <location>
        <begin position="137"/>
        <end position="138"/>
    </location>
    <ligand>
        <name>substrate</name>
    </ligand>
</feature>
<organism evidence="12 13">
    <name type="scientific">Streptomyces albus (strain ATCC 21838 / DSM 41398 / FERM P-419 / JCM 4703 / NBRC 107858)</name>
    <dbReference type="NCBI Taxonomy" id="1081613"/>
    <lineage>
        <taxon>Bacteria</taxon>
        <taxon>Bacillati</taxon>
        <taxon>Actinomycetota</taxon>
        <taxon>Actinomycetes</taxon>
        <taxon>Kitasatosporales</taxon>
        <taxon>Streptomycetaceae</taxon>
        <taxon>Streptomyces</taxon>
    </lineage>
</organism>
<evidence type="ECO:0000256" key="2">
    <source>
        <dbReference type="ARBA" id="ARBA00022571"/>
    </source>
</evidence>